<dbReference type="GO" id="GO:0009279">
    <property type="term" value="C:cell outer membrane"/>
    <property type="evidence" value="ECO:0007669"/>
    <property type="project" value="UniProtKB-SubCell"/>
</dbReference>
<organism evidence="8 9">
    <name type="scientific">Methyloglobulus morosus KoM1</name>
    <dbReference type="NCBI Taxonomy" id="1116472"/>
    <lineage>
        <taxon>Bacteria</taxon>
        <taxon>Pseudomonadati</taxon>
        <taxon>Pseudomonadota</taxon>
        <taxon>Gammaproteobacteria</taxon>
        <taxon>Methylococcales</taxon>
        <taxon>Methylococcaceae</taxon>
        <taxon>Methyloglobulus</taxon>
    </lineage>
</organism>
<name>V5BRZ3_9GAMM</name>
<protein>
    <recommendedName>
        <fullName evidence="7">OmpA-like domain-containing protein</fullName>
    </recommendedName>
</protein>
<keyword evidence="2 4" id="KW-0472">Membrane</keyword>
<evidence type="ECO:0000256" key="2">
    <source>
        <dbReference type="ARBA" id="ARBA00023136"/>
    </source>
</evidence>
<gene>
    <name evidence="8" type="ORF">MGMO_120c00060</name>
</gene>
<dbReference type="PANTHER" id="PTHR30329:SF21">
    <property type="entry name" value="LIPOPROTEIN YIAD-RELATED"/>
    <property type="match status" value="1"/>
</dbReference>
<evidence type="ECO:0000256" key="5">
    <source>
        <dbReference type="SAM" id="MobiDB-lite"/>
    </source>
</evidence>
<dbReference type="STRING" id="1116472.MGMO_120c00060"/>
<dbReference type="InterPro" id="IPR050330">
    <property type="entry name" value="Bact_OuterMem_StrucFunc"/>
</dbReference>
<sequence length="224" mass="24713">MKQLQHYSFIFTLCLTFCSNTYADLNVGNSKPTASEIINEFKAGPETGDNLNGAQNIKMRGLLCRGLSVNCDTPAKNVNASPNTIQSSKSGYKKHAEKPFSNTNRQPVCKQKSVSMQVWFDYKSYTLTNSAMEELKPLGEALASDQLRGMSFLLEGHTDAIGSTEYNNILSKRRANSVKEYLINNFAFKGKSINVIGKGKSELADPANPASEKNRRVKIIKLGC</sequence>
<dbReference type="Pfam" id="PF00691">
    <property type="entry name" value="OmpA"/>
    <property type="match status" value="1"/>
</dbReference>
<dbReference type="OrthoDB" id="9782229at2"/>
<feature type="domain" description="OmpA-like" evidence="7">
    <location>
        <begin position="107"/>
        <end position="224"/>
    </location>
</feature>
<feature type="chain" id="PRO_5004733392" description="OmpA-like domain-containing protein" evidence="6">
    <location>
        <begin position="24"/>
        <end position="224"/>
    </location>
</feature>
<dbReference type="Proteomes" id="UP000017842">
    <property type="component" value="Unassembled WGS sequence"/>
</dbReference>
<evidence type="ECO:0000313" key="9">
    <source>
        <dbReference type="Proteomes" id="UP000017842"/>
    </source>
</evidence>
<dbReference type="eggNOG" id="COG2885">
    <property type="taxonomic scope" value="Bacteria"/>
</dbReference>
<evidence type="ECO:0000259" key="7">
    <source>
        <dbReference type="PROSITE" id="PS51123"/>
    </source>
</evidence>
<dbReference type="SUPFAM" id="SSF103088">
    <property type="entry name" value="OmpA-like"/>
    <property type="match status" value="1"/>
</dbReference>
<dbReference type="InterPro" id="IPR006664">
    <property type="entry name" value="OMP_bac"/>
</dbReference>
<reference evidence="8 9" key="1">
    <citation type="journal article" date="2013" name="Genome Announc.">
        <title>Draft Genome Sequence of the Methanotrophic Gammaproteobacterium Methyloglobulus morosus DSM 22980 Strain KoM1.</title>
        <authorList>
            <person name="Poehlein A."/>
            <person name="Deutzmann J.S."/>
            <person name="Daniel R."/>
            <person name="Simeonova D.D."/>
        </authorList>
    </citation>
    <scope>NUCLEOTIDE SEQUENCE [LARGE SCALE GENOMIC DNA]</scope>
    <source>
        <strain evidence="8 9">KoM1</strain>
    </source>
</reference>
<feature type="region of interest" description="Disordered" evidence="5">
    <location>
        <begin position="78"/>
        <end position="107"/>
    </location>
</feature>
<accession>V5BRZ3</accession>
<evidence type="ECO:0000256" key="1">
    <source>
        <dbReference type="ARBA" id="ARBA00004442"/>
    </source>
</evidence>
<dbReference type="EMBL" id="AYLO01000112">
    <property type="protein sequence ID" value="ESS70619.1"/>
    <property type="molecule type" value="Genomic_DNA"/>
</dbReference>
<feature type="compositionally biased region" description="Polar residues" evidence="5">
    <location>
        <begin position="78"/>
        <end position="90"/>
    </location>
</feature>
<evidence type="ECO:0000313" key="8">
    <source>
        <dbReference type="EMBL" id="ESS70619.1"/>
    </source>
</evidence>
<proteinExistence type="predicted"/>
<evidence type="ECO:0000256" key="3">
    <source>
        <dbReference type="ARBA" id="ARBA00023237"/>
    </source>
</evidence>
<dbReference type="PROSITE" id="PS51123">
    <property type="entry name" value="OMPA_2"/>
    <property type="match status" value="1"/>
</dbReference>
<dbReference type="InterPro" id="IPR006665">
    <property type="entry name" value="OmpA-like"/>
</dbReference>
<keyword evidence="3" id="KW-0998">Cell outer membrane</keyword>
<dbReference type="PRINTS" id="PR01021">
    <property type="entry name" value="OMPADOMAIN"/>
</dbReference>
<feature type="signal peptide" evidence="6">
    <location>
        <begin position="1"/>
        <end position="23"/>
    </location>
</feature>
<dbReference type="Gene3D" id="3.30.1330.60">
    <property type="entry name" value="OmpA-like domain"/>
    <property type="match status" value="1"/>
</dbReference>
<keyword evidence="6" id="KW-0732">Signal</keyword>
<keyword evidence="9" id="KW-1185">Reference proteome</keyword>
<dbReference type="AlphaFoldDB" id="V5BRZ3"/>
<dbReference type="CDD" id="cd07185">
    <property type="entry name" value="OmpA_C-like"/>
    <property type="match status" value="1"/>
</dbReference>
<dbReference type="RefSeq" id="WP_023495776.1">
    <property type="nucleotide sequence ID" value="NZ_AYLO01000112.1"/>
</dbReference>
<evidence type="ECO:0000256" key="6">
    <source>
        <dbReference type="SAM" id="SignalP"/>
    </source>
</evidence>
<dbReference type="InterPro" id="IPR036737">
    <property type="entry name" value="OmpA-like_sf"/>
</dbReference>
<evidence type="ECO:0000256" key="4">
    <source>
        <dbReference type="PROSITE-ProRule" id="PRU00473"/>
    </source>
</evidence>
<dbReference type="PANTHER" id="PTHR30329">
    <property type="entry name" value="STATOR ELEMENT OF FLAGELLAR MOTOR COMPLEX"/>
    <property type="match status" value="1"/>
</dbReference>
<comment type="subcellular location">
    <subcellularLocation>
        <location evidence="1">Cell outer membrane</location>
    </subcellularLocation>
</comment>
<comment type="caution">
    <text evidence="8">The sequence shown here is derived from an EMBL/GenBank/DDBJ whole genome shotgun (WGS) entry which is preliminary data.</text>
</comment>